<evidence type="ECO:0000256" key="16">
    <source>
        <dbReference type="RuleBase" id="RU367023"/>
    </source>
</evidence>
<dbReference type="EC" id="2.3.1.20" evidence="5 16"/>
<dbReference type="AlphaFoldDB" id="A0AAV0ARR3"/>
<reference evidence="18" key="1">
    <citation type="submission" date="2022-06" db="EMBL/GenBank/DDBJ databases">
        <authorList>
            <consortium name="SYNGENTA / RWTH Aachen University"/>
        </authorList>
    </citation>
    <scope>NUCLEOTIDE SEQUENCE</scope>
</reference>
<keyword evidence="6 16" id="KW-0444">Lipid biosynthesis</keyword>
<comment type="catalytic activity">
    <reaction evidence="15 16">
        <text>an acyl-CoA + a 1,2-diacyl-sn-glycerol = a triacyl-sn-glycerol + CoA</text>
        <dbReference type="Rhea" id="RHEA:10868"/>
        <dbReference type="ChEBI" id="CHEBI:17815"/>
        <dbReference type="ChEBI" id="CHEBI:57287"/>
        <dbReference type="ChEBI" id="CHEBI:58342"/>
        <dbReference type="ChEBI" id="CHEBI:64615"/>
        <dbReference type="EC" id="2.3.1.20"/>
    </reaction>
</comment>
<feature type="region of interest" description="Disordered" evidence="17">
    <location>
        <begin position="224"/>
        <end position="243"/>
    </location>
</feature>
<dbReference type="EMBL" id="CALTRL010001006">
    <property type="protein sequence ID" value="CAH7670500.1"/>
    <property type="molecule type" value="Genomic_DNA"/>
</dbReference>
<keyword evidence="12 16" id="KW-0443">Lipid metabolism</keyword>
<evidence type="ECO:0000256" key="11">
    <source>
        <dbReference type="ARBA" id="ARBA00022989"/>
    </source>
</evidence>
<comment type="pathway">
    <text evidence="2 16">Glycerolipid metabolism; triacylglycerol biosynthesis.</text>
</comment>
<evidence type="ECO:0000256" key="13">
    <source>
        <dbReference type="ARBA" id="ARBA00023136"/>
    </source>
</evidence>
<keyword evidence="7" id="KW-0808">Transferase</keyword>
<evidence type="ECO:0000256" key="2">
    <source>
        <dbReference type="ARBA" id="ARBA00004771"/>
    </source>
</evidence>
<name>A0AAV0ARR3_PHAPC</name>
<gene>
    <name evidence="18" type="ORF">PPACK8108_LOCUS5224</name>
</gene>
<evidence type="ECO:0000256" key="8">
    <source>
        <dbReference type="ARBA" id="ARBA00022692"/>
    </source>
</evidence>
<evidence type="ECO:0000256" key="15">
    <source>
        <dbReference type="ARBA" id="ARBA00048109"/>
    </source>
</evidence>
<dbReference type="Pfam" id="PF03982">
    <property type="entry name" value="DAGAT"/>
    <property type="match status" value="2"/>
</dbReference>
<feature type="transmembrane region" description="Helical" evidence="16">
    <location>
        <begin position="78"/>
        <end position="100"/>
    </location>
</feature>
<comment type="subcellular location">
    <subcellularLocation>
        <location evidence="1 16">Endoplasmic reticulum membrane</location>
        <topology evidence="1 16">Multi-pass membrane protein</topology>
    </subcellularLocation>
</comment>
<protein>
    <recommendedName>
        <fullName evidence="5 16">Diacylglycerol O-acyltransferase</fullName>
        <ecNumber evidence="5 16">2.3.1.20</ecNumber>
    </recommendedName>
</protein>
<keyword evidence="13 16" id="KW-0472">Membrane</keyword>
<keyword evidence="14 16" id="KW-0012">Acyltransferase</keyword>
<evidence type="ECO:0000256" key="10">
    <source>
        <dbReference type="ARBA" id="ARBA00022824"/>
    </source>
</evidence>
<dbReference type="PANTHER" id="PTHR12317">
    <property type="entry name" value="DIACYLGLYCEROL O-ACYLTRANSFERASE"/>
    <property type="match status" value="1"/>
</dbReference>
<evidence type="ECO:0000256" key="6">
    <source>
        <dbReference type="ARBA" id="ARBA00022516"/>
    </source>
</evidence>
<evidence type="ECO:0000256" key="5">
    <source>
        <dbReference type="ARBA" id="ARBA00013244"/>
    </source>
</evidence>
<keyword evidence="9" id="KW-0319">Glycerol metabolism</keyword>
<evidence type="ECO:0000256" key="14">
    <source>
        <dbReference type="ARBA" id="ARBA00023315"/>
    </source>
</evidence>
<dbReference type="GO" id="GO:0005789">
    <property type="term" value="C:endoplasmic reticulum membrane"/>
    <property type="evidence" value="ECO:0007669"/>
    <property type="project" value="UniProtKB-SubCell"/>
</dbReference>
<evidence type="ECO:0000256" key="1">
    <source>
        <dbReference type="ARBA" id="ARBA00004477"/>
    </source>
</evidence>
<comment type="caution">
    <text evidence="16">Lacks conserved residue(s) required for the propagation of feature annotation.</text>
</comment>
<evidence type="ECO:0000313" key="19">
    <source>
        <dbReference type="Proteomes" id="UP001153365"/>
    </source>
</evidence>
<dbReference type="GO" id="GO:0006071">
    <property type="term" value="P:glycerol metabolic process"/>
    <property type="evidence" value="ECO:0007669"/>
    <property type="project" value="UniProtKB-UniRule"/>
</dbReference>
<sequence length="406" mass="45435">MEELLVRSESLEGLRRWGSDNCGEEGGEEPTKVEQRQRQQAHQLEPIGRGELNLWYRIIQVSAVVLWTSQIALSGLIFILLVFTPSLWVLVVPYSIWILFIDDAQNRGGRTVECIRKLSFWKLFGSYFPISLVKTVDLPGDRKYIFGYHPHGIIGLGAAINFGSEATGFSQKFPGLNPHLLTLKNNFLMPFYRDLILSLGLCSVSMKSCVGALNSKNPYRSYSFTSKNESSLSSDGTSADKDGGHTRGNCLIIVVGGAEESLMARPGTSDLVLKKRLGFIRLAIKEGADLVPVFSFGENEIYDQLVSQDGSVLSKLQKGFKRLFGFTFPIFYGRGLFGSGSIGLLPHRRPIVSVVGKPIRVERMAEVSEEEVLRVQHLYIDELKWVWEKYKDVYATGRKSEIQIVA</sequence>
<comment type="function">
    <text evidence="16">Catalyzes the terminal and only committed step in triacylglycerol synthesis by using diacylglycerol and fatty acyl CoA as substrates.</text>
</comment>
<dbReference type="GO" id="GO:0019432">
    <property type="term" value="P:triglyceride biosynthetic process"/>
    <property type="evidence" value="ECO:0007669"/>
    <property type="project" value="UniProtKB-UniRule"/>
</dbReference>
<feature type="compositionally biased region" description="Polar residues" evidence="17">
    <location>
        <begin position="224"/>
        <end position="237"/>
    </location>
</feature>
<dbReference type="Proteomes" id="UP001153365">
    <property type="component" value="Unassembled WGS sequence"/>
</dbReference>
<evidence type="ECO:0000256" key="12">
    <source>
        <dbReference type="ARBA" id="ARBA00023098"/>
    </source>
</evidence>
<keyword evidence="19" id="KW-1185">Reference proteome</keyword>
<evidence type="ECO:0000256" key="3">
    <source>
        <dbReference type="ARBA" id="ARBA00005189"/>
    </source>
</evidence>
<keyword evidence="11 16" id="KW-1133">Transmembrane helix</keyword>
<comment type="caution">
    <text evidence="18">The sequence shown here is derived from an EMBL/GenBank/DDBJ whole genome shotgun (WGS) entry which is preliminary data.</text>
</comment>
<evidence type="ECO:0000256" key="17">
    <source>
        <dbReference type="SAM" id="MobiDB-lite"/>
    </source>
</evidence>
<accession>A0AAV0ARR3</accession>
<evidence type="ECO:0000256" key="9">
    <source>
        <dbReference type="ARBA" id="ARBA00022798"/>
    </source>
</evidence>
<evidence type="ECO:0000313" key="18">
    <source>
        <dbReference type="EMBL" id="CAH7670500.1"/>
    </source>
</evidence>
<keyword evidence="8 16" id="KW-0812">Transmembrane</keyword>
<organism evidence="18 19">
    <name type="scientific">Phakopsora pachyrhizi</name>
    <name type="common">Asian soybean rust disease fungus</name>
    <dbReference type="NCBI Taxonomy" id="170000"/>
    <lineage>
        <taxon>Eukaryota</taxon>
        <taxon>Fungi</taxon>
        <taxon>Dikarya</taxon>
        <taxon>Basidiomycota</taxon>
        <taxon>Pucciniomycotina</taxon>
        <taxon>Pucciniomycetes</taxon>
        <taxon>Pucciniales</taxon>
        <taxon>Phakopsoraceae</taxon>
        <taxon>Phakopsora</taxon>
    </lineage>
</organism>
<dbReference type="CDD" id="cd07987">
    <property type="entry name" value="LPLAT_MGAT-like"/>
    <property type="match status" value="1"/>
</dbReference>
<dbReference type="PANTHER" id="PTHR12317:SF0">
    <property type="entry name" value="ACYLTRANSFERASE"/>
    <property type="match status" value="1"/>
</dbReference>
<evidence type="ECO:0000256" key="4">
    <source>
        <dbReference type="ARBA" id="ARBA00005420"/>
    </source>
</evidence>
<comment type="pathway">
    <text evidence="3">Lipid metabolism.</text>
</comment>
<dbReference type="GO" id="GO:0004144">
    <property type="term" value="F:diacylglycerol O-acyltransferase activity"/>
    <property type="evidence" value="ECO:0007669"/>
    <property type="project" value="UniProtKB-UniRule"/>
</dbReference>
<proteinExistence type="inferred from homology"/>
<keyword evidence="10 16" id="KW-0256">Endoplasmic reticulum</keyword>
<feature type="region of interest" description="Disordered" evidence="17">
    <location>
        <begin position="16"/>
        <end position="38"/>
    </location>
</feature>
<comment type="similarity">
    <text evidence="4 16">Belongs to the diacylglycerol acyltransferase family.</text>
</comment>
<dbReference type="InterPro" id="IPR007130">
    <property type="entry name" value="DAGAT"/>
</dbReference>
<evidence type="ECO:0000256" key="7">
    <source>
        <dbReference type="ARBA" id="ARBA00022679"/>
    </source>
</evidence>